<dbReference type="AlphaFoldDB" id="A0A2P2JEG1"/>
<dbReference type="EMBL" id="GGEC01011383">
    <property type="protein sequence ID" value="MBW91866.1"/>
    <property type="molecule type" value="Transcribed_RNA"/>
</dbReference>
<evidence type="ECO:0000313" key="1">
    <source>
        <dbReference type="EMBL" id="MBW91866.1"/>
    </source>
</evidence>
<sequence>MIDKGKLQFKKIKFLFFHKKKEREREKEIDSWPTVSSYKGPLYEFRCT</sequence>
<name>A0A2P2JEG1_RHIMU</name>
<reference evidence="1" key="1">
    <citation type="submission" date="2018-02" db="EMBL/GenBank/DDBJ databases">
        <title>Rhizophora mucronata_Transcriptome.</title>
        <authorList>
            <person name="Meera S.P."/>
            <person name="Sreeshan A."/>
            <person name="Augustine A."/>
        </authorList>
    </citation>
    <scope>NUCLEOTIDE SEQUENCE</scope>
    <source>
        <tissue evidence="1">Leaf</tissue>
    </source>
</reference>
<organism evidence="1">
    <name type="scientific">Rhizophora mucronata</name>
    <name type="common">Asiatic mangrove</name>
    <dbReference type="NCBI Taxonomy" id="61149"/>
    <lineage>
        <taxon>Eukaryota</taxon>
        <taxon>Viridiplantae</taxon>
        <taxon>Streptophyta</taxon>
        <taxon>Embryophyta</taxon>
        <taxon>Tracheophyta</taxon>
        <taxon>Spermatophyta</taxon>
        <taxon>Magnoliopsida</taxon>
        <taxon>eudicotyledons</taxon>
        <taxon>Gunneridae</taxon>
        <taxon>Pentapetalae</taxon>
        <taxon>rosids</taxon>
        <taxon>fabids</taxon>
        <taxon>Malpighiales</taxon>
        <taxon>Rhizophoraceae</taxon>
        <taxon>Rhizophora</taxon>
    </lineage>
</organism>
<protein>
    <submittedName>
        <fullName evidence="1">Uncharacterized protein</fullName>
    </submittedName>
</protein>
<proteinExistence type="predicted"/>
<accession>A0A2P2JEG1</accession>